<evidence type="ECO:0000256" key="1">
    <source>
        <dbReference type="SAM" id="MobiDB-lite"/>
    </source>
</evidence>
<reference evidence="2 3" key="1">
    <citation type="submission" date="2013-08" db="EMBL/GenBank/DDBJ databases">
        <authorList>
            <person name="Weinstock G."/>
            <person name="Sodergren E."/>
            <person name="Wylie T."/>
            <person name="Fulton L."/>
            <person name="Fulton R."/>
            <person name="Fronick C."/>
            <person name="O'Laughlin M."/>
            <person name="Godfrey J."/>
            <person name="Miner T."/>
            <person name="Herter B."/>
            <person name="Appelbaum E."/>
            <person name="Cordes M."/>
            <person name="Lek S."/>
            <person name="Wollam A."/>
            <person name="Pepin K.H."/>
            <person name="Palsikar V.B."/>
            <person name="Mitreva M."/>
            <person name="Wilson R.K."/>
        </authorList>
    </citation>
    <scope>NUCLEOTIDE SEQUENCE [LARGE SCALE GENOMIC DNA]</scope>
    <source>
        <strain evidence="2 3">ATCC 14665</strain>
    </source>
</reference>
<proteinExistence type="predicted"/>
<gene>
    <name evidence="2" type="ORF">N136_02572</name>
</gene>
<evidence type="ECO:0000313" key="2">
    <source>
        <dbReference type="EMBL" id="ERK71086.1"/>
    </source>
</evidence>
<dbReference type="AlphaFoldDB" id="U2RQH8"/>
<feature type="region of interest" description="Disordered" evidence="1">
    <location>
        <begin position="43"/>
        <end position="82"/>
    </location>
</feature>
<accession>U2RQH8</accession>
<dbReference type="HOGENOM" id="CLU_191180_2_0_11"/>
<evidence type="ECO:0000313" key="3">
    <source>
        <dbReference type="Proteomes" id="UP000016605"/>
    </source>
</evidence>
<sequence>MTGGILGHRIKLMTGENEYGIAQDAEHKYWYNMKTGAVEQGFLSPAPDRVGPFDTRDEAEHALEKLRENSAKWAEEDAEENR</sequence>
<name>U2RQH8_LEIAQ</name>
<dbReference type="Proteomes" id="UP000016605">
    <property type="component" value="Unassembled WGS sequence"/>
</dbReference>
<comment type="caution">
    <text evidence="2">The sequence shown here is derived from an EMBL/GenBank/DDBJ whole genome shotgun (WGS) entry which is preliminary data.</text>
</comment>
<protein>
    <recommendedName>
        <fullName evidence="4">SPOR domain-containing protein</fullName>
    </recommendedName>
</protein>
<feature type="compositionally biased region" description="Basic and acidic residues" evidence="1">
    <location>
        <begin position="54"/>
        <end position="82"/>
    </location>
</feature>
<organism evidence="2 3">
    <name type="scientific">Leifsonia aquatica ATCC 14665</name>
    <dbReference type="NCBI Taxonomy" id="1358026"/>
    <lineage>
        <taxon>Bacteria</taxon>
        <taxon>Bacillati</taxon>
        <taxon>Actinomycetota</taxon>
        <taxon>Actinomycetes</taxon>
        <taxon>Micrococcales</taxon>
        <taxon>Microbacteriaceae</taxon>
        <taxon>Leifsonia</taxon>
    </lineage>
</organism>
<evidence type="ECO:0008006" key="4">
    <source>
        <dbReference type="Google" id="ProtNLM"/>
    </source>
</evidence>
<dbReference type="EMBL" id="AWVQ01000333">
    <property type="protein sequence ID" value="ERK71086.1"/>
    <property type="molecule type" value="Genomic_DNA"/>
</dbReference>